<dbReference type="EMBL" id="JACGXN010000016">
    <property type="protein sequence ID" value="MBA8881730.1"/>
    <property type="molecule type" value="Genomic_DNA"/>
</dbReference>
<dbReference type="AlphaFoldDB" id="A0A839EZ41"/>
<dbReference type="Proteomes" id="UP000549052">
    <property type="component" value="Unassembled WGS sequence"/>
</dbReference>
<keyword evidence="2" id="KW-1185">Reference proteome</keyword>
<comment type="caution">
    <text evidence="1">The sequence shown here is derived from an EMBL/GenBank/DDBJ whole genome shotgun (WGS) entry which is preliminary data.</text>
</comment>
<protein>
    <submittedName>
        <fullName evidence="1">Uncharacterized protein</fullName>
    </submittedName>
</protein>
<evidence type="ECO:0000313" key="1">
    <source>
        <dbReference type="EMBL" id="MBA8881730.1"/>
    </source>
</evidence>
<gene>
    <name evidence="1" type="ORF">FHW16_005475</name>
</gene>
<evidence type="ECO:0000313" key="2">
    <source>
        <dbReference type="Proteomes" id="UP000549052"/>
    </source>
</evidence>
<proteinExistence type="predicted"/>
<sequence length="64" mass="7020">MINLLGSVTSAESYGKAVDQLHKSMGEIWVMAPKAQVFDADAPDAEFDRTAFKALKAKVHKAKR</sequence>
<dbReference type="RefSeq" id="WP_182552277.1">
    <property type="nucleotide sequence ID" value="NZ_JACGXN010000016.1"/>
</dbReference>
<accession>A0A839EZ41</accession>
<name>A0A839EZ41_9HYPH</name>
<organism evidence="1 2">
    <name type="scientific">Phyllobacterium myrsinacearum</name>
    <dbReference type="NCBI Taxonomy" id="28101"/>
    <lineage>
        <taxon>Bacteria</taxon>
        <taxon>Pseudomonadati</taxon>
        <taxon>Pseudomonadota</taxon>
        <taxon>Alphaproteobacteria</taxon>
        <taxon>Hyphomicrobiales</taxon>
        <taxon>Phyllobacteriaceae</taxon>
        <taxon>Phyllobacterium</taxon>
    </lineage>
</organism>
<reference evidence="1 2" key="1">
    <citation type="submission" date="2020-07" db="EMBL/GenBank/DDBJ databases">
        <title>Genomic Encyclopedia of Type Strains, Phase IV (KMG-V): Genome sequencing to study the core and pangenomes of soil and plant-associated prokaryotes.</title>
        <authorList>
            <person name="Whitman W."/>
        </authorList>
    </citation>
    <scope>NUCLEOTIDE SEQUENCE [LARGE SCALE GENOMIC DNA]</scope>
    <source>
        <strain evidence="1 2">AN3</strain>
    </source>
</reference>